<organism evidence="3 4">
    <name type="scientific">Strongyloides venezuelensis</name>
    <name type="common">Threadworm</name>
    <dbReference type="NCBI Taxonomy" id="75913"/>
    <lineage>
        <taxon>Eukaryota</taxon>
        <taxon>Metazoa</taxon>
        <taxon>Ecdysozoa</taxon>
        <taxon>Nematoda</taxon>
        <taxon>Chromadorea</taxon>
        <taxon>Rhabditida</taxon>
        <taxon>Tylenchina</taxon>
        <taxon>Panagrolaimomorpha</taxon>
        <taxon>Strongyloidoidea</taxon>
        <taxon>Strongyloididae</taxon>
        <taxon>Strongyloides</taxon>
    </lineage>
</organism>
<dbReference type="Proteomes" id="UP000035680">
    <property type="component" value="Unassembled WGS sequence"/>
</dbReference>
<accession>A0A0K0F4A3</accession>
<feature type="domain" description="DUF4773" evidence="2">
    <location>
        <begin position="174"/>
        <end position="287"/>
    </location>
</feature>
<protein>
    <submittedName>
        <fullName evidence="4">DUF4773 domain-containing protein</fullName>
    </submittedName>
</protein>
<name>A0A0K0F4A3_STRVS</name>
<evidence type="ECO:0000259" key="2">
    <source>
        <dbReference type="Pfam" id="PF15998"/>
    </source>
</evidence>
<dbReference type="Pfam" id="PF15998">
    <property type="entry name" value="DUF4773"/>
    <property type="match status" value="1"/>
</dbReference>
<keyword evidence="1" id="KW-0732">Signal</keyword>
<keyword evidence="3" id="KW-1185">Reference proteome</keyword>
<dbReference type="PANTHER" id="PTHR36299">
    <property type="entry name" value="AGAP008005-PA"/>
    <property type="match status" value="1"/>
</dbReference>
<dbReference type="PANTHER" id="PTHR36299:SF2">
    <property type="entry name" value="DUF4773 DOMAIN-CONTAINING PROTEIN"/>
    <property type="match status" value="1"/>
</dbReference>
<reference evidence="3" key="1">
    <citation type="submission" date="2014-07" db="EMBL/GenBank/DDBJ databases">
        <authorList>
            <person name="Martin A.A"/>
            <person name="De Silva N."/>
        </authorList>
    </citation>
    <scope>NUCLEOTIDE SEQUENCE</scope>
</reference>
<feature type="chain" id="PRO_5005329151" evidence="1">
    <location>
        <begin position="28"/>
        <end position="289"/>
    </location>
</feature>
<dbReference type="WBParaSite" id="SVE_0363900.1">
    <property type="protein sequence ID" value="SVE_0363900.1"/>
    <property type="gene ID" value="SVE_0363900"/>
</dbReference>
<proteinExistence type="predicted"/>
<dbReference type="InterPro" id="IPR031941">
    <property type="entry name" value="DUF4773"/>
</dbReference>
<sequence length="289" mass="34027">MKISLFRCNSVWWILLLQLFFIKVSSGSHYLEVDISILSSEKLCFDKCVIPYKLVLSKEVNDIETLNEDMMVYGELTVVSNKYNDSYFSEITVIRLPKAIRKSKEPVHLELTILDLPKHIEDYIDVNVTSLLYKRRQMKVHSMLKSTTELLMTVTRKHELERHTIYMDSSNSGCICKKGKCSCCSHVNIPVVGLDHNTCFNFTYNKNKKNLILTMEIEKEVIIKKIEDIMSPTKHYRYIEALNKHVYGDIQMYNINISRRMMYFCTELLMRRFQVRVVKEKIGCFNIFI</sequence>
<dbReference type="AlphaFoldDB" id="A0A0K0F4A3"/>
<feature type="signal peptide" evidence="1">
    <location>
        <begin position="1"/>
        <end position="27"/>
    </location>
</feature>
<reference evidence="4" key="2">
    <citation type="submission" date="2015-08" db="UniProtKB">
        <authorList>
            <consortium name="WormBaseParasite"/>
        </authorList>
    </citation>
    <scope>IDENTIFICATION</scope>
</reference>
<evidence type="ECO:0000313" key="3">
    <source>
        <dbReference type="Proteomes" id="UP000035680"/>
    </source>
</evidence>
<evidence type="ECO:0000313" key="4">
    <source>
        <dbReference type="WBParaSite" id="SVE_0363900.1"/>
    </source>
</evidence>
<evidence type="ECO:0000256" key="1">
    <source>
        <dbReference type="SAM" id="SignalP"/>
    </source>
</evidence>